<feature type="transmembrane region" description="Helical" evidence="8">
    <location>
        <begin position="219"/>
        <end position="242"/>
    </location>
</feature>
<feature type="transmembrane region" description="Helical" evidence="8">
    <location>
        <begin position="91"/>
        <end position="121"/>
    </location>
</feature>
<evidence type="ECO:0000256" key="1">
    <source>
        <dbReference type="ARBA" id="ARBA00004141"/>
    </source>
</evidence>
<comment type="caution">
    <text evidence="10">The sequence shown here is derived from an EMBL/GenBank/DDBJ whole genome shotgun (WGS) entry which is preliminary data.</text>
</comment>
<keyword evidence="4 8" id="KW-1133">Transmembrane helix</keyword>
<evidence type="ECO:0000256" key="5">
    <source>
        <dbReference type="ARBA" id="ARBA00023002"/>
    </source>
</evidence>
<dbReference type="PANTHER" id="PTHR19353:SF88">
    <property type="entry name" value="DELTA(5) FATTY ACID DESATURASE FAT-4"/>
    <property type="match status" value="1"/>
</dbReference>
<dbReference type="GO" id="GO:0016717">
    <property type="term" value="F:oxidoreductase activity, acting on paired donors, with oxidation of a pair of donors resulting in the reduction of molecular oxygen to two molecules of water"/>
    <property type="evidence" value="ECO:0007669"/>
    <property type="project" value="TreeGrafter"/>
</dbReference>
<dbReference type="InterPro" id="IPR012171">
    <property type="entry name" value="Fatty_acid_desaturase"/>
</dbReference>
<comment type="subcellular location">
    <subcellularLocation>
        <location evidence="1">Membrane</location>
        <topology evidence="1">Multi-pass membrane protein</topology>
    </subcellularLocation>
</comment>
<dbReference type="InterPro" id="IPR005804">
    <property type="entry name" value="FA_desaturase_dom"/>
</dbReference>
<dbReference type="PANTHER" id="PTHR19353">
    <property type="entry name" value="FATTY ACID DESATURASE 2"/>
    <property type="match status" value="1"/>
</dbReference>
<evidence type="ECO:0000256" key="7">
    <source>
        <dbReference type="ARBA" id="ARBA00023136"/>
    </source>
</evidence>
<reference evidence="10 11" key="1">
    <citation type="submission" date="2012-05" db="EMBL/GenBank/DDBJ databases">
        <title>Recombination and specialization in a pathogen metapopulation.</title>
        <authorList>
            <person name="Gardiner A."/>
            <person name="Kemen E."/>
            <person name="Schultz-Larsen T."/>
            <person name="MacLean D."/>
            <person name="Van Oosterhout C."/>
            <person name="Jones J.D.G."/>
        </authorList>
    </citation>
    <scope>NUCLEOTIDE SEQUENCE [LARGE SCALE GENOMIC DNA]</scope>
    <source>
        <strain evidence="10 11">Ac Nc2</strain>
    </source>
</reference>
<dbReference type="AlphaFoldDB" id="A0A024G9C3"/>
<keyword evidence="6" id="KW-0443">Lipid metabolism</keyword>
<comment type="similarity">
    <text evidence="2">Belongs to the fatty acid desaturase type 1 family.</text>
</comment>
<sequence length="410" mass="47193">MYTHAGTDATDVFAIFHPAHAFQLLKQFYIGEVISIKSSSSESEYDSGVKRYQKEHQEFVAAYRQLRATVRSLGLYKTSLQYYIWKTTSTLAIWFLSVAVCYLSSGMSGYTLSAAIMGLFYQQSGWLSHDVLHHQVVKHSSVRYYLGTIVGNVWQGFSVQWWKTKHNTHHAVPNLHSIHQEGFSGDPDIDTMPLIAWSIDMARKAHASSLGAFLVQYQAFFYFPLILFARVSWLLQSLLYVFRGFSFGFYDPSPFPWAEKSGLLAHYAWNFAVMYHCGMTIWQSIAWFFLSQATCGILLALVFSIGHNGMAVYERSTQPKFWELQVTTTRNITSSLWCDWFTGGLNYQVDHHLFPTIPRHNLKKLNHLVKSFCLEYEVPYHETSFYNGIREVISHLSKISLEFVSEFPAM</sequence>
<dbReference type="InterPro" id="IPR036400">
    <property type="entry name" value="Cyt_B5-like_heme/steroid_sf"/>
</dbReference>
<name>A0A024G9C3_9STRA</name>
<evidence type="ECO:0000313" key="11">
    <source>
        <dbReference type="Proteomes" id="UP000053237"/>
    </source>
</evidence>
<dbReference type="GO" id="GO:0006629">
    <property type="term" value="P:lipid metabolic process"/>
    <property type="evidence" value="ECO:0007669"/>
    <property type="project" value="UniProtKB-KW"/>
</dbReference>
<dbReference type="STRING" id="65357.A0A024G9C3"/>
<evidence type="ECO:0000256" key="8">
    <source>
        <dbReference type="SAM" id="Phobius"/>
    </source>
</evidence>
<dbReference type="Proteomes" id="UP000053237">
    <property type="component" value="Unassembled WGS sequence"/>
</dbReference>
<dbReference type="EMBL" id="CAIX01000049">
    <property type="protein sequence ID" value="CCI43461.1"/>
    <property type="molecule type" value="Genomic_DNA"/>
</dbReference>
<evidence type="ECO:0000256" key="4">
    <source>
        <dbReference type="ARBA" id="ARBA00022989"/>
    </source>
</evidence>
<evidence type="ECO:0000313" key="10">
    <source>
        <dbReference type="EMBL" id="CCI43461.1"/>
    </source>
</evidence>
<organism evidence="10 11">
    <name type="scientific">Albugo candida</name>
    <dbReference type="NCBI Taxonomy" id="65357"/>
    <lineage>
        <taxon>Eukaryota</taxon>
        <taxon>Sar</taxon>
        <taxon>Stramenopiles</taxon>
        <taxon>Oomycota</taxon>
        <taxon>Peronosporomycetes</taxon>
        <taxon>Albuginales</taxon>
        <taxon>Albuginaceae</taxon>
        <taxon>Albugo</taxon>
    </lineage>
</organism>
<accession>A0A024G9C3</accession>
<gene>
    <name evidence="10" type="ORF">BN9_042450</name>
</gene>
<evidence type="ECO:0000256" key="2">
    <source>
        <dbReference type="ARBA" id="ARBA00009295"/>
    </source>
</evidence>
<dbReference type="Pfam" id="PF00487">
    <property type="entry name" value="FA_desaturase"/>
    <property type="match status" value="1"/>
</dbReference>
<dbReference type="OrthoDB" id="260519at2759"/>
<feature type="domain" description="Fatty acid desaturase" evidence="9">
    <location>
        <begin position="113"/>
        <end position="383"/>
    </location>
</feature>
<keyword evidence="11" id="KW-1185">Reference proteome</keyword>
<dbReference type="PIRSF" id="PIRSF015921">
    <property type="entry name" value="FA_sphinglp_des"/>
    <property type="match status" value="1"/>
</dbReference>
<keyword evidence="3 8" id="KW-0812">Transmembrane</keyword>
<dbReference type="SUPFAM" id="SSF55856">
    <property type="entry name" value="Cytochrome b5-like heme/steroid binding domain"/>
    <property type="match status" value="1"/>
</dbReference>
<feature type="transmembrane region" description="Helical" evidence="8">
    <location>
        <begin position="288"/>
        <end position="306"/>
    </location>
</feature>
<evidence type="ECO:0000259" key="9">
    <source>
        <dbReference type="Pfam" id="PF00487"/>
    </source>
</evidence>
<keyword evidence="7 8" id="KW-0472">Membrane</keyword>
<dbReference type="InParanoid" id="A0A024G9C3"/>
<protein>
    <recommendedName>
        <fullName evidence="9">Fatty acid desaturase domain-containing protein</fullName>
    </recommendedName>
</protein>
<keyword evidence="5" id="KW-0560">Oxidoreductase</keyword>
<dbReference type="CDD" id="cd03506">
    <property type="entry name" value="Delta6-FADS-like"/>
    <property type="match status" value="1"/>
</dbReference>
<evidence type="ECO:0000256" key="6">
    <source>
        <dbReference type="ARBA" id="ARBA00023098"/>
    </source>
</evidence>
<dbReference type="GO" id="GO:0016020">
    <property type="term" value="C:membrane"/>
    <property type="evidence" value="ECO:0007669"/>
    <property type="project" value="UniProtKB-SubCell"/>
</dbReference>
<proteinExistence type="inferred from homology"/>
<evidence type="ECO:0000256" key="3">
    <source>
        <dbReference type="ARBA" id="ARBA00022692"/>
    </source>
</evidence>